<dbReference type="PROSITE" id="PS51257">
    <property type="entry name" value="PROKAR_LIPOPROTEIN"/>
    <property type="match status" value="1"/>
</dbReference>
<reference evidence="3 5" key="2">
    <citation type="submission" date="2017-11" db="EMBL/GenBank/DDBJ databases">
        <title>Genome sequencing of Prevotella intermedia KCOM 1101.</title>
        <authorList>
            <person name="Kook J.-K."/>
            <person name="Park S.-N."/>
            <person name="Lim Y.K."/>
        </authorList>
    </citation>
    <scope>NUCLEOTIDE SEQUENCE [LARGE SCALE GENOMIC DNA]</scope>
    <source>
        <strain evidence="3 5">KCOM 1101</strain>
    </source>
</reference>
<reference evidence="6" key="3">
    <citation type="journal article" date="2020" name="Biochem. J.">
        <title>Prevotella intermedia produces two proteins homologous to Porphyromonas gingivalis HmuY but with different heme coordination mode.</title>
        <authorList>
            <person name="Bielecki M."/>
            <person name="Antonyuk S."/>
            <person name="Strange R.W."/>
            <person name="Sieminska K."/>
            <person name="Smalley J.W."/>
            <person name="Mackiewicz P."/>
            <person name="Smiga M."/>
            <person name="Cowan M."/>
            <person name="Capper M.J."/>
            <person name="Slezak P."/>
            <person name="Olczak M."/>
            <person name="Olczak T."/>
        </authorList>
    </citation>
    <scope>X-RAY CRYSTALLOGRAPHY (2.46 ANGSTROMS) OF 33-225</scope>
</reference>
<proteinExistence type="evidence at protein level"/>
<evidence type="ECO:0000313" key="4">
    <source>
        <dbReference type="Proteomes" id="UP000067008"/>
    </source>
</evidence>
<dbReference type="RefSeq" id="WP_014708291.1">
    <property type="nucleotide sequence ID" value="NZ_AP014926.1"/>
</dbReference>
<protein>
    <submittedName>
        <fullName evidence="3">Heme-binding protein HmuY</fullName>
    </submittedName>
</protein>
<evidence type="ECO:0007829" key="6">
    <source>
        <dbReference type="PDB" id="6R2H"/>
    </source>
</evidence>
<keyword evidence="1" id="KW-0732">Signal</keyword>
<evidence type="ECO:0000313" key="2">
    <source>
        <dbReference type="EMBL" id="BAR96819.1"/>
    </source>
</evidence>
<feature type="chain" id="PRO_5044376111" evidence="1">
    <location>
        <begin position="21"/>
        <end position="225"/>
    </location>
</feature>
<reference evidence="2 4" key="1">
    <citation type="submission" date="2015-07" db="EMBL/GenBank/DDBJ databases">
        <title>Complete genome sequence of Prevotella intermedia strain 17-2.</title>
        <authorList>
            <person name="Nambu T."/>
        </authorList>
    </citation>
    <scope>NUCLEOTIDE SEQUENCE [LARGE SCALE GENOMIC DNA]</scope>
    <source>
        <strain evidence="2 4">17-2</strain>
    </source>
</reference>
<dbReference type="EMBL" id="PEKM01000002">
    <property type="protein sequence ID" value="PIK17257.1"/>
    <property type="molecule type" value="Genomic_DNA"/>
</dbReference>
<evidence type="ECO:0000313" key="3">
    <source>
        <dbReference type="EMBL" id="PIK17257.1"/>
    </source>
</evidence>
<dbReference type="SMR" id="A0A1P8JNE7"/>
<dbReference type="InterPro" id="IPR025921">
    <property type="entry name" value="HmuY"/>
</dbReference>
<evidence type="ECO:0000256" key="1">
    <source>
        <dbReference type="SAM" id="SignalP"/>
    </source>
</evidence>
<evidence type="ECO:0000313" key="5">
    <source>
        <dbReference type="Proteomes" id="UP000229111"/>
    </source>
</evidence>
<dbReference type="AlphaFoldDB" id="A0A1P8JNE7"/>
<dbReference type="PDB" id="6R2H">
    <property type="method" value="X-ray"/>
    <property type="resolution" value="2.46 A"/>
    <property type="chains" value="A/B=33-225"/>
</dbReference>
<dbReference type="Pfam" id="PF14064">
    <property type="entry name" value="HmuY"/>
    <property type="match status" value="1"/>
</dbReference>
<organism evidence="2 4">
    <name type="scientific">Prevotella intermedia</name>
    <dbReference type="NCBI Taxonomy" id="28131"/>
    <lineage>
        <taxon>Bacteria</taxon>
        <taxon>Pseudomonadati</taxon>
        <taxon>Bacteroidota</taxon>
        <taxon>Bacteroidia</taxon>
        <taxon>Bacteroidales</taxon>
        <taxon>Prevotellaceae</taxon>
        <taxon>Prevotella</taxon>
    </lineage>
</organism>
<dbReference type="CDD" id="cd12105">
    <property type="entry name" value="HmuY"/>
    <property type="match status" value="1"/>
</dbReference>
<dbReference type="EMBL" id="AP014926">
    <property type="protein sequence ID" value="BAR96819.1"/>
    <property type="molecule type" value="Genomic_DNA"/>
</dbReference>
<dbReference type="Proteomes" id="UP000229111">
    <property type="component" value="Unassembled WGS sequence"/>
</dbReference>
<name>A0A1P8JNE7_PREIN</name>
<dbReference type="Proteomes" id="UP000067008">
    <property type="component" value="Chromosome 1"/>
</dbReference>
<gene>
    <name evidence="3" type="ORF">CTI16_09580</name>
    <name evidence="2" type="ORF">PI172_2091</name>
</gene>
<sequence>MKTKIFAVACLATLLFTSCSKDNNDDPNPKPETTQVKHFETLMPGYDSWIYIDLETGKFEQQAELGKREFRKYKSMMDPNYEVVGTEPAKGTDADLPKKWDIAFHITDARTNNGEVLMTGETDLNKINALPAGNYVADAPADIVVDMSRMQSEGVLGMVKTMLNGEMGKWVKSNGMGKPKTVMGNVFAVKFKNGNAALIKFKDNLDKTGKKKAVSFDYKFIKKAK</sequence>
<keyword evidence="6" id="KW-0002">3D-structure</keyword>
<accession>A0A1P8JNE7</accession>
<feature type="signal peptide" evidence="1">
    <location>
        <begin position="1"/>
        <end position="20"/>
    </location>
</feature>